<dbReference type="Gene3D" id="3.10.180.10">
    <property type="entry name" value="2,3-Dihydroxybiphenyl 1,2-Dioxygenase, domain 1"/>
    <property type="match status" value="1"/>
</dbReference>
<dbReference type="AlphaFoldDB" id="A0A4R1F601"/>
<comment type="caution">
    <text evidence="2">The sequence shown here is derived from an EMBL/GenBank/DDBJ whole genome shotgun (WGS) entry which is preliminary data.</text>
</comment>
<dbReference type="SUPFAM" id="SSF54593">
    <property type="entry name" value="Glyoxalase/Bleomycin resistance protein/Dihydroxybiphenyl dioxygenase"/>
    <property type="match status" value="1"/>
</dbReference>
<evidence type="ECO:0000313" key="3">
    <source>
        <dbReference type="Proteomes" id="UP000294887"/>
    </source>
</evidence>
<feature type="domain" description="VOC" evidence="1">
    <location>
        <begin position="5"/>
        <end position="122"/>
    </location>
</feature>
<organism evidence="2 3">
    <name type="scientific">Cocleimonas flava</name>
    <dbReference type="NCBI Taxonomy" id="634765"/>
    <lineage>
        <taxon>Bacteria</taxon>
        <taxon>Pseudomonadati</taxon>
        <taxon>Pseudomonadota</taxon>
        <taxon>Gammaproteobacteria</taxon>
        <taxon>Thiotrichales</taxon>
        <taxon>Thiotrichaceae</taxon>
        <taxon>Cocleimonas</taxon>
    </lineage>
</organism>
<dbReference type="RefSeq" id="WP_131905562.1">
    <property type="nucleotide sequence ID" value="NZ_BAAAFU010000004.1"/>
</dbReference>
<evidence type="ECO:0000259" key="1">
    <source>
        <dbReference type="PROSITE" id="PS51819"/>
    </source>
</evidence>
<dbReference type="PROSITE" id="PS51819">
    <property type="entry name" value="VOC"/>
    <property type="match status" value="1"/>
</dbReference>
<accession>A0A4R1F601</accession>
<sequence>MSHTTVNCITPFLPAKDFDLSLRFYKDLGFIEVAKIDNAVRLEMNGNSFWLQDYYIEEWANNTMLCLYLDDLAAWWKDVKAINIAENYEGKAKVFAEPHGQEGGQMMQIGDPAGVLWHIREGN</sequence>
<dbReference type="Proteomes" id="UP000294887">
    <property type="component" value="Unassembled WGS sequence"/>
</dbReference>
<dbReference type="InterPro" id="IPR029068">
    <property type="entry name" value="Glyas_Bleomycin-R_OHBP_Dase"/>
</dbReference>
<gene>
    <name evidence="2" type="ORF">EV695_1776</name>
</gene>
<dbReference type="OrthoDB" id="674527at2"/>
<reference evidence="2 3" key="1">
    <citation type="submission" date="2019-03" db="EMBL/GenBank/DDBJ databases">
        <title>Genomic Encyclopedia of Type Strains, Phase IV (KMG-IV): sequencing the most valuable type-strain genomes for metagenomic binning, comparative biology and taxonomic classification.</title>
        <authorList>
            <person name="Goeker M."/>
        </authorList>
    </citation>
    <scope>NUCLEOTIDE SEQUENCE [LARGE SCALE GENOMIC DNA]</scope>
    <source>
        <strain evidence="2 3">DSM 24830</strain>
    </source>
</reference>
<proteinExistence type="predicted"/>
<name>A0A4R1F601_9GAMM</name>
<evidence type="ECO:0000313" key="2">
    <source>
        <dbReference type="EMBL" id="TCJ87268.1"/>
    </source>
</evidence>
<dbReference type="EMBL" id="SMFQ01000003">
    <property type="protein sequence ID" value="TCJ87268.1"/>
    <property type="molecule type" value="Genomic_DNA"/>
</dbReference>
<keyword evidence="3" id="KW-1185">Reference proteome</keyword>
<protein>
    <recommendedName>
        <fullName evidence="1">VOC domain-containing protein</fullName>
    </recommendedName>
</protein>
<dbReference type="InterPro" id="IPR037523">
    <property type="entry name" value="VOC_core"/>
</dbReference>